<dbReference type="RefSeq" id="XP_015938568.1">
    <property type="nucleotide sequence ID" value="XM_016083082.3"/>
</dbReference>
<protein>
    <submittedName>
        <fullName evidence="4">Uncharacterized protein LOC107464164</fullName>
    </submittedName>
</protein>
<organism evidence="3 4">
    <name type="scientific">Arachis duranensis</name>
    <name type="common">Wild peanut</name>
    <dbReference type="NCBI Taxonomy" id="130453"/>
    <lineage>
        <taxon>Eukaryota</taxon>
        <taxon>Viridiplantae</taxon>
        <taxon>Streptophyta</taxon>
        <taxon>Embryophyta</taxon>
        <taxon>Tracheophyta</taxon>
        <taxon>Spermatophyta</taxon>
        <taxon>Magnoliopsida</taxon>
        <taxon>eudicotyledons</taxon>
        <taxon>Gunneridae</taxon>
        <taxon>Pentapetalae</taxon>
        <taxon>rosids</taxon>
        <taxon>fabids</taxon>
        <taxon>Fabales</taxon>
        <taxon>Fabaceae</taxon>
        <taxon>Papilionoideae</taxon>
        <taxon>50 kb inversion clade</taxon>
        <taxon>dalbergioids sensu lato</taxon>
        <taxon>Dalbergieae</taxon>
        <taxon>Pterocarpus clade</taxon>
        <taxon>Arachis</taxon>
    </lineage>
</organism>
<evidence type="ECO:0000313" key="3">
    <source>
        <dbReference type="Proteomes" id="UP000515211"/>
    </source>
</evidence>
<dbReference type="GeneID" id="107464164"/>
<dbReference type="Proteomes" id="UP000515211">
    <property type="component" value="Chromosome 9"/>
</dbReference>
<feature type="region of interest" description="Disordered" evidence="1">
    <location>
        <begin position="90"/>
        <end position="119"/>
    </location>
</feature>
<sequence>MTESKAYLPFILFVFLHLCSHVLTRELSERVKYSHKDKGNNLMKHPTLLHDMERGQSHDLVDTDSASGETDYYQKERSMVYPMQIKPVEPVQPIPPMDPYPTPPHRPNPEPEQDFPPRRHNNIHTTNYLIGYYQPFITSPLYSTERDHHTHSNVHQPLSLEDIDNAKVSELLEDSTNNQIDYHPSYRNLPSVEKRKHPNNPHTNPRVKEQDAHPRHHIHTTNLIGYYQPLIPSPMFSTKRDYHPHSISHQPLSMEDIESNNFEDGHKPRPSADIDWKTFMHYFQPNLLP</sequence>
<feature type="region of interest" description="Disordered" evidence="1">
    <location>
        <begin position="178"/>
        <end position="213"/>
    </location>
</feature>
<gene>
    <name evidence="4" type="primary">LOC107464164</name>
</gene>
<dbReference type="KEGG" id="adu:107464164"/>
<accession>A0A6P4BEU9</accession>
<feature type="signal peptide" evidence="2">
    <location>
        <begin position="1"/>
        <end position="24"/>
    </location>
</feature>
<keyword evidence="3" id="KW-1185">Reference proteome</keyword>
<proteinExistence type="predicted"/>
<name>A0A6P4BEU9_ARADU</name>
<feature type="chain" id="PRO_5028424252" evidence="2">
    <location>
        <begin position="25"/>
        <end position="289"/>
    </location>
</feature>
<feature type="compositionally biased region" description="Pro residues" evidence="1">
    <location>
        <begin position="90"/>
        <end position="106"/>
    </location>
</feature>
<keyword evidence="2" id="KW-0732">Signal</keyword>
<evidence type="ECO:0000256" key="1">
    <source>
        <dbReference type="SAM" id="MobiDB-lite"/>
    </source>
</evidence>
<reference evidence="4" key="2">
    <citation type="submission" date="2025-08" db="UniProtKB">
        <authorList>
            <consortium name="RefSeq"/>
        </authorList>
    </citation>
    <scope>IDENTIFICATION</scope>
    <source>
        <tissue evidence="4">Whole plant</tissue>
    </source>
</reference>
<evidence type="ECO:0000313" key="4">
    <source>
        <dbReference type="RefSeq" id="XP_015938568.1"/>
    </source>
</evidence>
<reference evidence="3" key="1">
    <citation type="journal article" date="2016" name="Nat. Genet.">
        <title>The genome sequences of Arachis duranensis and Arachis ipaensis, the diploid ancestors of cultivated peanut.</title>
        <authorList>
            <person name="Bertioli D.J."/>
            <person name="Cannon S.B."/>
            <person name="Froenicke L."/>
            <person name="Huang G."/>
            <person name="Farmer A.D."/>
            <person name="Cannon E.K."/>
            <person name="Liu X."/>
            <person name="Gao D."/>
            <person name="Clevenger J."/>
            <person name="Dash S."/>
            <person name="Ren L."/>
            <person name="Moretzsohn M.C."/>
            <person name="Shirasawa K."/>
            <person name="Huang W."/>
            <person name="Vidigal B."/>
            <person name="Abernathy B."/>
            <person name="Chu Y."/>
            <person name="Niederhuth C.E."/>
            <person name="Umale P."/>
            <person name="Araujo A.C."/>
            <person name="Kozik A."/>
            <person name="Kim K.D."/>
            <person name="Burow M.D."/>
            <person name="Varshney R.K."/>
            <person name="Wang X."/>
            <person name="Zhang X."/>
            <person name="Barkley N."/>
            <person name="Guimaraes P.M."/>
            <person name="Isobe S."/>
            <person name="Guo B."/>
            <person name="Liao B."/>
            <person name="Stalker H.T."/>
            <person name="Schmitz R.J."/>
            <person name="Scheffler B.E."/>
            <person name="Leal-Bertioli S.C."/>
            <person name="Xun X."/>
            <person name="Jackson S.A."/>
            <person name="Michelmore R."/>
            <person name="Ozias-Akins P."/>
        </authorList>
    </citation>
    <scope>NUCLEOTIDE SEQUENCE [LARGE SCALE GENOMIC DNA]</scope>
    <source>
        <strain evidence="3">cv. V14167</strain>
    </source>
</reference>
<evidence type="ECO:0000256" key="2">
    <source>
        <dbReference type="SAM" id="SignalP"/>
    </source>
</evidence>
<dbReference type="AlphaFoldDB" id="A0A6P4BEU9"/>